<organism evidence="8 9">
    <name type="scientific">Coleophoma cylindrospora</name>
    <dbReference type="NCBI Taxonomy" id="1849047"/>
    <lineage>
        <taxon>Eukaryota</taxon>
        <taxon>Fungi</taxon>
        <taxon>Dikarya</taxon>
        <taxon>Ascomycota</taxon>
        <taxon>Pezizomycotina</taxon>
        <taxon>Leotiomycetes</taxon>
        <taxon>Helotiales</taxon>
        <taxon>Dermateaceae</taxon>
        <taxon>Coleophoma</taxon>
    </lineage>
</organism>
<evidence type="ECO:0000256" key="1">
    <source>
        <dbReference type="ARBA" id="ARBA00022723"/>
    </source>
</evidence>
<proteinExistence type="predicted"/>
<evidence type="ECO:0000256" key="6">
    <source>
        <dbReference type="ARBA" id="ARBA00023242"/>
    </source>
</evidence>
<evidence type="ECO:0000313" key="9">
    <source>
        <dbReference type="Proteomes" id="UP000256645"/>
    </source>
</evidence>
<gene>
    <name evidence="8" type="ORF">BP6252_12004</name>
</gene>
<name>A0A3D8QFX8_9HELO</name>
<dbReference type="EMBL" id="PDLM01000015">
    <property type="protein sequence ID" value="RDW60621.1"/>
    <property type="molecule type" value="Genomic_DNA"/>
</dbReference>
<evidence type="ECO:0000256" key="7">
    <source>
        <dbReference type="SAM" id="MobiDB-lite"/>
    </source>
</evidence>
<dbReference type="GO" id="GO:0046872">
    <property type="term" value="F:metal ion binding"/>
    <property type="evidence" value="ECO:0007669"/>
    <property type="project" value="UniProtKB-KW"/>
</dbReference>
<reference evidence="8 9" key="1">
    <citation type="journal article" date="2018" name="IMA Fungus">
        <title>IMA Genome-F 9: Draft genome sequence of Annulohypoxylon stygium, Aspergillus mulundensis, Berkeleyomyces basicola (syn. Thielaviopsis basicola), Ceratocystis smalleyi, two Cercospora beticola strains, Coleophoma cylindrospora, Fusarium fracticaudum, Phialophora cf. hyalina, and Morchella septimelata.</title>
        <authorList>
            <person name="Wingfield B.D."/>
            <person name="Bills G.F."/>
            <person name="Dong Y."/>
            <person name="Huang W."/>
            <person name="Nel W.J."/>
            <person name="Swalarsk-Parry B.S."/>
            <person name="Vaghefi N."/>
            <person name="Wilken P.M."/>
            <person name="An Z."/>
            <person name="de Beer Z.W."/>
            <person name="De Vos L."/>
            <person name="Chen L."/>
            <person name="Duong T.A."/>
            <person name="Gao Y."/>
            <person name="Hammerbacher A."/>
            <person name="Kikkert J.R."/>
            <person name="Li Y."/>
            <person name="Li H."/>
            <person name="Li K."/>
            <person name="Li Q."/>
            <person name="Liu X."/>
            <person name="Ma X."/>
            <person name="Naidoo K."/>
            <person name="Pethybridge S.J."/>
            <person name="Sun J."/>
            <person name="Steenkamp E.T."/>
            <person name="van der Nest M.A."/>
            <person name="van Wyk S."/>
            <person name="Wingfield M.J."/>
            <person name="Xiong C."/>
            <person name="Yue Q."/>
            <person name="Zhang X."/>
        </authorList>
    </citation>
    <scope>NUCLEOTIDE SEQUENCE [LARGE SCALE GENOMIC DNA]</scope>
    <source>
        <strain evidence="8 9">BP6252</strain>
    </source>
</reference>
<evidence type="ECO:0000256" key="5">
    <source>
        <dbReference type="ARBA" id="ARBA00023163"/>
    </source>
</evidence>
<dbReference type="InterPro" id="IPR021858">
    <property type="entry name" value="Fun_TF"/>
</dbReference>
<keyword evidence="5" id="KW-0804">Transcription</keyword>
<comment type="caution">
    <text evidence="8">The sequence shown here is derived from an EMBL/GenBank/DDBJ whole genome shotgun (WGS) entry which is preliminary data.</text>
</comment>
<dbReference type="AlphaFoldDB" id="A0A3D8QFX8"/>
<dbReference type="InterPro" id="IPR052360">
    <property type="entry name" value="Transcr_Regulatory_Proteins"/>
</dbReference>
<dbReference type="Proteomes" id="UP000256645">
    <property type="component" value="Unassembled WGS sequence"/>
</dbReference>
<evidence type="ECO:0000256" key="3">
    <source>
        <dbReference type="ARBA" id="ARBA00023015"/>
    </source>
</evidence>
<keyword evidence="1" id="KW-0479">Metal-binding</keyword>
<evidence type="ECO:0008006" key="10">
    <source>
        <dbReference type="Google" id="ProtNLM"/>
    </source>
</evidence>
<evidence type="ECO:0000256" key="4">
    <source>
        <dbReference type="ARBA" id="ARBA00023125"/>
    </source>
</evidence>
<keyword evidence="4" id="KW-0238">DNA-binding</keyword>
<evidence type="ECO:0000313" key="8">
    <source>
        <dbReference type="EMBL" id="RDW60621.1"/>
    </source>
</evidence>
<dbReference type="STRING" id="1849047.A0A3D8QFX8"/>
<sequence>MRCTKTGRKCDGYPHVAALGRDKSHSAGSVPVPAATSAQETPAPVPKLPSADPILLRHSLLDFQGTQIEHRYLDFFHSQTAPSLAGHFDGYFWTTIVPQIGCSEASVRHAMIALGSFHESFGLEEMAMTDSEVEYFDPALRTHVAVEVHKTRTQTYHILFWAGLQFALRQYNKAIRDLTFSKNLGDENVAAVLTTCILFICLDLLRGNLKQAVNHITGGIRILNTYQLSTSNHLNTKVPTSFGTDFIGIFSRLIVQGNLCGYPLPPLEPALTNSTSDLDILQGPFLTINAARKSLGNTMMFAMPYIQTCMRLKFQPDKECLEASKATRERILGQLEVWRTRMELFILGQYPDGKHEDLGIYTLFNGYNNSALWTKMVIYEEECAWDSQMESFREMVSLARAVIEKSSNKIRKGPYSLVGLPRRSPKRPLWRDAITFEMGILPHLYFTATRCRDPKLRREAIELLGLARPRREGFWDARILIKVAERVVEIEEDGFSGEGLPVEEKRVHDTIFLDECQSSSRIQKLIIVMKREGKWDFQEETIPL</sequence>
<evidence type="ECO:0000256" key="2">
    <source>
        <dbReference type="ARBA" id="ARBA00022833"/>
    </source>
</evidence>
<feature type="region of interest" description="Disordered" evidence="7">
    <location>
        <begin position="23"/>
        <end position="48"/>
    </location>
</feature>
<keyword evidence="9" id="KW-1185">Reference proteome</keyword>
<dbReference type="PANTHER" id="PTHR36206">
    <property type="entry name" value="ASPERCRYPTIN BIOSYNTHESIS CLUSTER-SPECIFIC TRANSCRIPTION REGULATOR ATNN-RELATED"/>
    <property type="match status" value="1"/>
</dbReference>
<protein>
    <recommendedName>
        <fullName evidence="10">Zn(2)-C6 fungal-type domain-containing protein</fullName>
    </recommendedName>
</protein>
<dbReference type="GO" id="GO:0003677">
    <property type="term" value="F:DNA binding"/>
    <property type="evidence" value="ECO:0007669"/>
    <property type="project" value="UniProtKB-KW"/>
</dbReference>
<dbReference type="PANTHER" id="PTHR36206:SF12">
    <property type="entry name" value="ASPERCRYPTIN BIOSYNTHESIS CLUSTER-SPECIFIC TRANSCRIPTION REGULATOR ATNN-RELATED"/>
    <property type="match status" value="1"/>
</dbReference>
<keyword evidence="6" id="KW-0539">Nucleus</keyword>
<dbReference type="Pfam" id="PF11951">
    <property type="entry name" value="Fungal_trans_2"/>
    <property type="match status" value="1"/>
</dbReference>
<dbReference type="OrthoDB" id="2593732at2759"/>
<keyword evidence="2" id="KW-0862">Zinc</keyword>
<accession>A0A3D8QFX8</accession>
<keyword evidence="3" id="KW-0805">Transcription regulation</keyword>